<dbReference type="Pfam" id="PF02065">
    <property type="entry name" value="Melibiase"/>
    <property type="match status" value="1"/>
</dbReference>
<protein>
    <submittedName>
        <fullName evidence="3">Alpha-galactosidase</fullName>
    </submittedName>
</protein>
<dbReference type="AlphaFoldDB" id="A0A1M4Y5M3"/>
<dbReference type="InterPro" id="IPR050985">
    <property type="entry name" value="Alpha-glycosidase_related"/>
</dbReference>
<accession>A0A1M4Y5M3</accession>
<dbReference type="STRING" id="1122155.SAMN02745158_02262"/>
<organism evidence="3 4">
    <name type="scientific">Lactonifactor longoviformis DSM 17459</name>
    <dbReference type="NCBI Taxonomy" id="1122155"/>
    <lineage>
        <taxon>Bacteria</taxon>
        <taxon>Bacillati</taxon>
        <taxon>Bacillota</taxon>
        <taxon>Clostridia</taxon>
        <taxon>Eubacteriales</taxon>
        <taxon>Clostridiaceae</taxon>
        <taxon>Lactonifactor</taxon>
    </lineage>
</organism>
<evidence type="ECO:0000313" key="3">
    <source>
        <dbReference type="EMBL" id="SHF00916.1"/>
    </source>
</evidence>
<sequence>MRKIIREYRLGDMQAYYISTEDQRQVELLLIPAGEKIDISKMGNNGFDSMVQLKLVGDIYNDTYAMGNTMRNSETVRRLKYVEQVVQKSGNKTDISTYLSDSRGYEIIHHLLYKKGTPYLKVYCEFKNQSEEAAVLEMFESFSLSGISSALFSGSEERMRLHRIRSVWSAEGRIESIPLEDLQLETAWDPHAVRCEKFGQVGSMPVNKFFPFAALEDMENHIFWGVQIACPASWQIEAYRKEESLALSGGLADRDFGHWYKEIPKGGEFSTPKAIISVCKGDSVDILSHRLTAYALEGLENAPLIEKELPIIFNEYCTTWGNPSAENIGEILNAIKDKGFSYFVIDCGWYKEKNIPWDESMGDYNVSGELFPEGLGKTAADIRRAGMVPGIWFEIETAGRASEAYHMEEHLIKKDGKVLTSYARRFWDMRDPWVQDYLEKKVIRLLKMYDFGYMKIDYNETIGIGCDGAESLGEGLRQNMECSKRFIEQIKKQVNGIVLENCASGGHRLEPGLMSQMSMASFSDAHECIEIPIIAANLHRVIHPAQSQIWAVIRKGDSIQRIVYSLCSTFLGRMCLSGDVTELSQDQWNMIEKGMGFYKKIVPVIRKGCTYRFGSDIKSYRHPEGWQGIVRIGEQGKILAVLHTFRGMVPNEIEITIPEYSQDKTYSILEVYAEDSRCIRVEGGSIIYYPSEELEAVTVLIQCRTHFSMQ</sequence>
<keyword evidence="1" id="KW-0378">Hydrolase</keyword>
<dbReference type="Gene3D" id="3.20.20.70">
    <property type="entry name" value="Aldolase class I"/>
    <property type="match status" value="1"/>
</dbReference>
<evidence type="ECO:0000313" key="4">
    <source>
        <dbReference type="Proteomes" id="UP000184245"/>
    </source>
</evidence>
<dbReference type="PANTHER" id="PTHR43053:SF3">
    <property type="entry name" value="ALPHA-GALACTOSIDASE C-RELATED"/>
    <property type="match status" value="1"/>
</dbReference>
<dbReference type="RefSeq" id="WP_072851747.1">
    <property type="nucleotide sequence ID" value="NZ_FQVI01000010.1"/>
</dbReference>
<dbReference type="CDD" id="cd14791">
    <property type="entry name" value="GH36"/>
    <property type="match status" value="1"/>
</dbReference>
<dbReference type="PRINTS" id="PR00743">
    <property type="entry name" value="GLHYDRLASE36"/>
</dbReference>
<dbReference type="GO" id="GO:0004557">
    <property type="term" value="F:alpha-galactosidase activity"/>
    <property type="evidence" value="ECO:0007669"/>
    <property type="project" value="InterPro"/>
</dbReference>
<dbReference type="InterPro" id="IPR013785">
    <property type="entry name" value="Aldolase_TIM"/>
</dbReference>
<dbReference type="InterPro" id="IPR002252">
    <property type="entry name" value="Glyco_hydro_36"/>
</dbReference>
<evidence type="ECO:0000256" key="2">
    <source>
        <dbReference type="ARBA" id="ARBA00023295"/>
    </source>
</evidence>
<dbReference type="SUPFAM" id="SSF51445">
    <property type="entry name" value="(Trans)glycosidases"/>
    <property type="match status" value="1"/>
</dbReference>
<dbReference type="InterPro" id="IPR017853">
    <property type="entry name" value="GH"/>
</dbReference>
<dbReference type="InterPro" id="IPR038417">
    <property type="entry name" value="Alpga-gal_N_sf"/>
</dbReference>
<dbReference type="GO" id="GO:0016052">
    <property type="term" value="P:carbohydrate catabolic process"/>
    <property type="evidence" value="ECO:0007669"/>
    <property type="project" value="InterPro"/>
</dbReference>
<evidence type="ECO:0000256" key="1">
    <source>
        <dbReference type="ARBA" id="ARBA00022801"/>
    </source>
</evidence>
<dbReference type="Proteomes" id="UP000184245">
    <property type="component" value="Unassembled WGS sequence"/>
</dbReference>
<keyword evidence="2" id="KW-0326">Glycosidase</keyword>
<dbReference type="EMBL" id="FQVI01000010">
    <property type="protein sequence ID" value="SHF00916.1"/>
    <property type="molecule type" value="Genomic_DNA"/>
</dbReference>
<dbReference type="OrthoDB" id="9758822at2"/>
<dbReference type="PANTHER" id="PTHR43053">
    <property type="entry name" value="GLYCOSIDASE FAMILY 31"/>
    <property type="match status" value="1"/>
</dbReference>
<keyword evidence="4" id="KW-1185">Reference proteome</keyword>
<name>A0A1M4Y5M3_9CLOT</name>
<proteinExistence type="predicted"/>
<gene>
    <name evidence="3" type="ORF">SAMN02745158_02262</name>
</gene>
<dbReference type="Gene3D" id="2.70.98.60">
    <property type="entry name" value="alpha-galactosidase from lactobacil brevis"/>
    <property type="match status" value="1"/>
</dbReference>
<reference evidence="3 4" key="1">
    <citation type="submission" date="2016-11" db="EMBL/GenBank/DDBJ databases">
        <authorList>
            <person name="Jaros S."/>
            <person name="Januszkiewicz K."/>
            <person name="Wedrychowicz H."/>
        </authorList>
    </citation>
    <scope>NUCLEOTIDE SEQUENCE [LARGE SCALE GENOMIC DNA]</scope>
    <source>
        <strain evidence="3 4">DSM 17459</strain>
    </source>
</reference>